<dbReference type="Proteomes" id="UP000253501">
    <property type="component" value="Unassembled WGS sequence"/>
</dbReference>
<dbReference type="EMBL" id="QDHA01000017">
    <property type="protein sequence ID" value="RCJ09015.1"/>
    <property type="molecule type" value="Genomic_DNA"/>
</dbReference>
<accession>A0A367PQ08</accession>
<protein>
    <submittedName>
        <fullName evidence="1">Uncharacterized protein</fullName>
    </submittedName>
</protein>
<proteinExistence type="predicted"/>
<name>A0A367PQ08_CUPNE</name>
<dbReference type="AlphaFoldDB" id="A0A367PQ08"/>
<comment type="caution">
    <text evidence="1">The sequence shown here is derived from an EMBL/GenBank/DDBJ whole genome shotgun (WGS) entry which is preliminary data.</text>
</comment>
<gene>
    <name evidence="1" type="ORF">DDK22_07800</name>
</gene>
<evidence type="ECO:0000313" key="1">
    <source>
        <dbReference type="EMBL" id="RCJ09015.1"/>
    </source>
</evidence>
<evidence type="ECO:0000313" key="2">
    <source>
        <dbReference type="Proteomes" id="UP000253501"/>
    </source>
</evidence>
<reference evidence="1 2" key="1">
    <citation type="submission" date="2018-04" db="EMBL/GenBank/DDBJ databases">
        <title>Cupriavidus necator CR12 genome sequencing and assembly.</title>
        <authorList>
            <person name="Ben Fekih I."/>
            <person name="Mazhar H.S."/>
            <person name="Bello S.K."/>
            <person name="Rensing C."/>
        </authorList>
    </citation>
    <scope>NUCLEOTIDE SEQUENCE [LARGE SCALE GENOMIC DNA]</scope>
    <source>
        <strain evidence="1 2">CR12</strain>
    </source>
</reference>
<sequence>MTLDYPILCWALMLQPNCITCSSTASVSEAPLRAAQSSGAPAGRYRFSQRPQVVVDRARWQDRYRTQYQFACHAEVRYVATAWIGRQVAAGLAGIHSAQAAPTLAAALYSDNLRRD</sequence>
<organism evidence="1 2">
    <name type="scientific">Cupriavidus necator</name>
    <name type="common">Alcaligenes eutrophus</name>
    <name type="synonym">Ralstonia eutropha</name>
    <dbReference type="NCBI Taxonomy" id="106590"/>
    <lineage>
        <taxon>Bacteria</taxon>
        <taxon>Pseudomonadati</taxon>
        <taxon>Pseudomonadota</taxon>
        <taxon>Betaproteobacteria</taxon>
        <taxon>Burkholderiales</taxon>
        <taxon>Burkholderiaceae</taxon>
        <taxon>Cupriavidus</taxon>
    </lineage>
</organism>